<dbReference type="SUPFAM" id="SSF53448">
    <property type="entry name" value="Nucleotide-diphospho-sugar transferases"/>
    <property type="match status" value="1"/>
</dbReference>
<feature type="domain" description="Glycosyltransferase 2-like" evidence="1">
    <location>
        <begin position="35"/>
        <end position="195"/>
    </location>
</feature>
<gene>
    <name evidence="2" type="ORF">COU10_03395</name>
</gene>
<dbReference type="InterPro" id="IPR001173">
    <property type="entry name" value="Glyco_trans_2-like"/>
</dbReference>
<dbReference type="Pfam" id="PF00535">
    <property type="entry name" value="Glycos_transf_2"/>
    <property type="match status" value="1"/>
</dbReference>
<dbReference type="Gene3D" id="3.90.550.10">
    <property type="entry name" value="Spore Coat Polysaccharide Biosynthesis Protein SpsA, Chain A"/>
    <property type="match status" value="1"/>
</dbReference>
<dbReference type="PANTHER" id="PTHR22916:SF3">
    <property type="entry name" value="UDP-GLCNAC:BETAGAL BETA-1,3-N-ACETYLGLUCOSAMINYLTRANSFERASE-LIKE PROTEIN 1"/>
    <property type="match status" value="1"/>
</dbReference>
<protein>
    <recommendedName>
        <fullName evidence="1">Glycosyltransferase 2-like domain-containing protein</fullName>
    </recommendedName>
</protein>
<evidence type="ECO:0000313" key="2">
    <source>
        <dbReference type="EMBL" id="PIR87689.1"/>
    </source>
</evidence>
<dbReference type="Proteomes" id="UP000230903">
    <property type="component" value="Unassembled WGS sequence"/>
</dbReference>
<dbReference type="EMBL" id="PFBC01000052">
    <property type="protein sequence ID" value="PIR87689.1"/>
    <property type="molecule type" value="Genomic_DNA"/>
</dbReference>
<comment type="caution">
    <text evidence="2">The sequence shown here is derived from an EMBL/GenBank/DDBJ whole genome shotgun (WGS) entry which is preliminary data.</text>
</comment>
<dbReference type="InterPro" id="IPR029044">
    <property type="entry name" value="Nucleotide-diphossugar_trans"/>
</dbReference>
<proteinExistence type="predicted"/>
<evidence type="ECO:0000313" key="3">
    <source>
        <dbReference type="Proteomes" id="UP000230903"/>
    </source>
</evidence>
<dbReference type="AlphaFoldDB" id="A0A2H0UMP2"/>
<accession>A0A2H0UMP2</accession>
<evidence type="ECO:0000259" key="1">
    <source>
        <dbReference type="Pfam" id="PF00535"/>
    </source>
</evidence>
<dbReference type="PANTHER" id="PTHR22916">
    <property type="entry name" value="GLYCOSYLTRANSFERASE"/>
    <property type="match status" value="1"/>
</dbReference>
<sequence length="293" mass="33748">MSLWWLVKFCLSIWWAMRETPFWTFGWDKYMSKVSIIIPTYNSGEYILESVDSALSQIYEDKEVIVVDDGSTDRTRTVLDEYVSAGKIRYFYQDRSGVAKARNFGLSQAGGELVAFLDADDVWKIDKLERQIKLFVNSTIGLVYSDMEFFGVGRLVGKRFSDIARLRRGRVIEELIGENFISTSTVVTRRELVNKVGGFDEEFSIGEDYALWLKIARIASVDFSAEALVQYRIHAKQSSESAYKTYKSMARLWKKLAGDPGFGVWEARIKQNYRKSLIKMIIRRIWPAHGVEA</sequence>
<organism evidence="2 3">
    <name type="scientific">Candidatus Harrisonbacteria bacterium CG10_big_fil_rev_8_21_14_0_10_45_28</name>
    <dbReference type="NCBI Taxonomy" id="1974586"/>
    <lineage>
        <taxon>Bacteria</taxon>
        <taxon>Candidatus Harrisoniibacteriota</taxon>
    </lineage>
</organism>
<name>A0A2H0UMP2_9BACT</name>
<reference evidence="3" key="1">
    <citation type="submission" date="2017-09" db="EMBL/GenBank/DDBJ databases">
        <title>Depth-based differentiation of microbial function through sediment-hosted aquifers and enrichment of novel symbionts in the deep terrestrial subsurface.</title>
        <authorList>
            <person name="Probst A.J."/>
            <person name="Ladd B."/>
            <person name="Jarett J.K."/>
            <person name="Geller-Mcgrath D.E."/>
            <person name="Sieber C.M.K."/>
            <person name="Emerson J.B."/>
            <person name="Anantharaman K."/>
            <person name="Thomas B.C."/>
            <person name="Malmstrom R."/>
            <person name="Stieglmeier M."/>
            <person name="Klingl A."/>
            <person name="Woyke T."/>
            <person name="Ryan C.M."/>
            <person name="Banfield J.F."/>
        </authorList>
    </citation>
    <scope>NUCLEOTIDE SEQUENCE [LARGE SCALE GENOMIC DNA]</scope>
</reference>
<dbReference type="GO" id="GO:0016758">
    <property type="term" value="F:hexosyltransferase activity"/>
    <property type="evidence" value="ECO:0007669"/>
    <property type="project" value="UniProtKB-ARBA"/>
</dbReference>